<keyword evidence="4" id="KW-0648">Protein biosynthesis</keyword>
<evidence type="ECO:0000259" key="2">
    <source>
        <dbReference type="SMART" id="SM00841"/>
    </source>
</evidence>
<organism evidence="4 5">
    <name type="scientific">Batrachochytrium dendrobatidis (strain JEL423)</name>
    <dbReference type="NCBI Taxonomy" id="403673"/>
    <lineage>
        <taxon>Eukaryota</taxon>
        <taxon>Fungi</taxon>
        <taxon>Fungi incertae sedis</taxon>
        <taxon>Chytridiomycota</taxon>
        <taxon>Chytridiomycota incertae sedis</taxon>
        <taxon>Chytridiomycetes</taxon>
        <taxon>Rhizophydiales</taxon>
        <taxon>Rhizophydiales incertae sedis</taxon>
        <taxon>Batrachochytrium</taxon>
    </lineage>
</organism>
<dbReference type="InterPro" id="IPR001059">
    <property type="entry name" value="Transl_elong_P/YeiP_cen"/>
</dbReference>
<dbReference type="SMART" id="SM00841">
    <property type="entry name" value="Elong-fact-P_C"/>
    <property type="match status" value="1"/>
</dbReference>
<dbReference type="PANTHER" id="PTHR30053:SF14">
    <property type="entry name" value="TRANSLATION ELONGATION FACTOR KOW-LIKE DOMAIN-CONTAINING PROTEIN"/>
    <property type="match status" value="1"/>
</dbReference>
<dbReference type="Pfam" id="PF01132">
    <property type="entry name" value="EFP"/>
    <property type="match status" value="1"/>
</dbReference>
<dbReference type="AlphaFoldDB" id="A0A177WTA3"/>
<dbReference type="InterPro" id="IPR013185">
    <property type="entry name" value="Transl_elong_KOW-like"/>
</dbReference>
<reference evidence="4 5" key="2">
    <citation type="submission" date="2016-05" db="EMBL/GenBank/DDBJ databases">
        <title>Lineage-specific infection strategies underlie the spectrum of fungal disease in amphibians.</title>
        <authorList>
            <person name="Cuomo C.A."/>
            <person name="Farrer R.A."/>
            <person name="James T."/>
            <person name="Longcore J."/>
            <person name="Birren B."/>
        </authorList>
    </citation>
    <scope>NUCLEOTIDE SEQUENCE [LARGE SCALE GENOMIC DNA]</scope>
    <source>
        <strain evidence="4 5">JEL423</strain>
    </source>
</reference>
<dbReference type="SUPFAM" id="SSF50104">
    <property type="entry name" value="Translation proteins SH3-like domain"/>
    <property type="match status" value="1"/>
</dbReference>
<dbReference type="PANTHER" id="PTHR30053">
    <property type="entry name" value="ELONGATION FACTOR P"/>
    <property type="match status" value="1"/>
</dbReference>
<dbReference type="STRING" id="403673.A0A177WTA3"/>
<sequence length="217" mass="24554">MLFTSLSRSIRSFISQPQLTQLRRIQIDVSQVKKGHVLSLHKKLWVVLNSSHHRQARGGAHYNIEVKELLTGSKSFERFNSGNVVEAANLERRTFQFLYADDTLHLIDPVTFEEHEFPFNILSVGEKIVPFLQDSMEIKVEYHEDKPVLIKIPDRAIFTIKETNPASHSAADSSNGVVFKTAVLENGASISIPDFVNVGDKVVVVLSDQSYHSRVRE</sequence>
<feature type="domain" description="Elongation factor P C-terminal" evidence="2">
    <location>
        <begin position="156"/>
        <end position="214"/>
    </location>
</feature>
<dbReference type="PIRSF" id="PIRSF005901">
    <property type="entry name" value="EF-P"/>
    <property type="match status" value="1"/>
</dbReference>
<dbReference type="GO" id="GO:0003746">
    <property type="term" value="F:translation elongation factor activity"/>
    <property type="evidence" value="ECO:0007669"/>
    <property type="project" value="UniProtKB-KW"/>
</dbReference>
<evidence type="ECO:0000259" key="3">
    <source>
        <dbReference type="SMART" id="SM01185"/>
    </source>
</evidence>
<dbReference type="InterPro" id="IPR012340">
    <property type="entry name" value="NA-bd_OB-fold"/>
</dbReference>
<keyword evidence="4" id="KW-0251">Elongation factor</keyword>
<evidence type="ECO:0000313" key="5">
    <source>
        <dbReference type="Proteomes" id="UP000077115"/>
    </source>
</evidence>
<dbReference type="SUPFAM" id="SSF50249">
    <property type="entry name" value="Nucleic acid-binding proteins"/>
    <property type="match status" value="2"/>
</dbReference>
<dbReference type="Pfam" id="PF09285">
    <property type="entry name" value="Elong-fact-P_C"/>
    <property type="match status" value="1"/>
</dbReference>
<dbReference type="InterPro" id="IPR008991">
    <property type="entry name" value="Translation_prot_SH3-like_sf"/>
</dbReference>
<dbReference type="VEuPathDB" id="FungiDB:BDEG_26258"/>
<dbReference type="InterPro" id="IPR014722">
    <property type="entry name" value="Rib_uL2_dom2"/>
</dbReference>
<dbReference type="Proteomes" id="UP000077115">
    <property type="component" value="Unassembled WGS sequence"/>
</dbReference>
<evidence type="ECO:0000256" key="1">
    <source>
        <dbReference type="ARBA" id="ARBA00009479"/>
    </source>
</evidence>
<dbReference type="GO" id="GO:0005737">
    <property type="term" value="C:cytoplasm"/>
    <property type="evidence" value="ECO:0007669"/>
    <property type="project" value="InterPro"/>
</dbReference>
<dbReference type="SMART" id="SM01185">
    <property type="entry name" value="EFP"/>
    <property type="match status" value="1"/>
</dbReference>
<feature type="domain" description="Translation elongation factor P/YeiP central" evidence="3">
    <location>
        <begin position="92"/>
        <end position="148"/>
    </location>
</feature>
<dbReference type="InterPro" id="IPR015365">
    <property type="entry name" value="Elong-fact-P_C"/>
</dbReference>
<dbReference type="OrthoDB" id="7025426at2759"/>
<dbReference type="Gene3D" id="2.30.30.30">
    <property type="match status" value="1"/>
</dbReference>
<dbReference type="GO" id="GO:0043043">
    <property type="term" value="P:peptide biosynthetic process"/>
    <property type="evidence" value="ECO:0007669"/>
    <property type="project" value="InterPro"/>
</dbReference>
<gene>
    <name evidence="4" type="ORF">BDEG_26258</name>
</gene>
<evidence type="ECO:0000313" key="4">
    <source>
        <dbReference type="EMBL" id="OAJ42855.1"/>
    </source>
</evidence>
<reference evidence="4 5" key="1">
    <citation type="submission" date="2006-10" db="EMBL/GenBank/DDBJ databases">
        <title>The Genome Sequence of Batrachochytrium dendrobatidis JEL423.</title>
        <authorList>
            <consortium name="The Broad Institute Genome Sequencing Platform"/>
            <person name="Birren B."/>
            <person name="Lander E."/>
            <person name="Galagan J."/>
            <person name="Cuomo C."/>
            <person name="Devon K."/>
            <person name="Jaffe D."/>
            <person name="Butler J."/>
            <person name="Alvarez P."/>
            <person name="Gnerre S."/>
            <person name="Grabherr M."/>
            <person name="Kleber M."/>
            <person name="Mauceli E."/>
            <person name="Brockman W."/>
            <person name="Young S."/>
            <person name="LaButti K."/>
            <person name="Sykes S."/>
            <person name="DeCaprio D."/>
            <person name="Crawford M."/>
            <person name="Koehrsen M."/>
            <person name="Engels R."/>
            <person name="Montgomery P."/>
            <person name="Pearson M."/>
            <person name="Howarth C."/>
            <person name="Larson L."/>
            <person name="White J."/>
            <person name="O'Leary S."/>
            <person name="Kodira C."/>
            <person name="Zeng Q."/>
            <person name="Yandava C."/>
            <person name="Alvarado L."/>
            <person name="Longcore J."/>
            <person name="James T."/>
        </authorList>
    </citation>
    <scope>NUCLEOTIDE SEQUENCE [LARGE SCALE GENOMIC DNA]</scope>
    <source>
        <strain evidence="4 5">JEL423</strain>
    </source>
</reference>
<name>A0A177WTA3_BATDL</name>
<accession>A0A177WTA3</accession>
<protein>
    <submittedName>
        <fullName evidence="4">Translation elongation factor P</fullName>
    </submittedName>
</protein>
<dbReference type="InterPro" id="IPR020599">
    <property type="entry name" value="Transl_elong_fac_P/YeiP"/>
</dbReference>
<dbReference type="EMBL" id="DS022308">
    <property type="protein sequence ID" value="OAJ42855.1"/>
    <property type="molecule type" value="Genomic_DNA"/>
</dbReference>
<dbReference type="Gene3D" id="2.40.50.140">
    <property type="entry name" value="Nucleic acid-binding proteins"/>
    <property type="match status" value="2"/>
</dbReference>
<dbReference type="Pfam" id="PF08207">
    <property type="entry name" value="EFP_N"/>
    <property type="match status" value="1"/>
</dbReference>
<comment type="similarity">
    <text evidence="1">Belongs to the elongation factor P family.</text>
</comment>
<dbReference type="eggNOG" id="ENOG502QS68">
    <property type="taxonomic scope" value="Eukaryota"/>
</dbReference>
<proteinExistence type="inferred from homology"/>